<dbReference type="PIRSF" id="PIRSF001563">
    <property type="entry name" value="Folylpolyglu_synth"/>
    <property type="match status" value="1"/>
</dbReference>
<dbReference type="GO" id="GO:0004326">
    <property type="term" value="F:tetrahydrofolylpolyglutamate synthase activity"/>
    <property type="evidence" value="ECO:0007669"/>
    <property type="project" value="UniProtKB-EC"/>
</dbReference>
<comment type="pathway">
    <text evidence="4">Cofactor biosynthesis; tetrahydrofolylpolyglutamate biosynthesis.</text>
</comment>
<dbReference type="InterPro" id="IPR001645">
    <property type="entry name" value="Folylpolyglutamate_synth"/>
</dbReference>
<dbReference type="KEGG" id="knv:Pan216_27290"/>
<dbReference type="GO" id="GO:0008841">
    <property type="term" value="F:dihydrofolate synthase activity"/>
    <property type="evidence" value="ECO:0007669"/>
    <property type="project" value="UniProtKB-EC"/>
</dbReference>
<dbReference type="SUPFAM" id="SSF53623">
    <property type="entry name" value="MurD-like peptide ligases, catalytic domain"/>
    <property type="match status" value="1"/>
</dbReference>
<dbReference type="AlphaFoldDB" id="A0A518B4H9"/>
<dbReference type="Pfam" id="PF08245">
    <property type="entry name" value="Mur_ligase_M"/>
    <property type="match status" value="1"/>
</dbReference>
<dbReference type="PANTHER" id="PTHR11136:SF0">
    <property type="entry name" value="DIHYDROFOLATE SYNTHETASE-RELATED"/>
    <property type="match status" value="1"/>
</dbReference>
<evidence type="ECO:0000313" key="25">
    <source>
        <dbReference type="Proteomes" id="UP000317093"/>
    </source>
</evidence>
<keyword evidence="13" id="KW-0460">Magnesium</keyword>
<feature type="domain" description="Mur ligase central" evidence="23">
    <location>
        <begin position="51"/>
        <end position="280"/>
    </location>
</feature>
<dbReference type="EMBL" id="CP036279">
    <property type="protein sequence ID" value="QDU61864.1"/>
    <property type="molecule type" value="Genomic_DNA"/>
</dbReference>
<evidence type="ECO:0000256" key="21">
    <source>
        <dbReference type="ARBA" id="ARBA00049161"/>
    </source>
</evidence>
<evidence type="ECO:0000256" key="6">
    <source>
        <dbReference type="ARBA" id="ARBA00013023"/>
    </source>
</evidence>
<dbReference type="Pfam" id="PF02875">
    <property type="entry name" value="Mur_ligase_C"/>
    <property type="match status" value="1"/>
</dbReference>
<dbReference type="OrthoDB" id="9809356at2"/>
<evidence type="ECO:0000256" key="17">
    <source>
        <dbReference type="ARBA" id="ARBA00032510"/>
    </source>
</evidence>
<gene>
    <name evidence="24" type="ORF">Pan216_27290</name>
</gene>
<comment type="catalytic activity">
    <reaction evidence="19">
        <text>10-formyltetrahydrofolyl-(gamma-L-Glu)(n) + L-glutamate + ATP = 10-formyltetrahydrofolyl-(gamma-L-Glu)(n+1) + ADP + phosphate + H(+)</text>
        <dbReference type="Rhea" id="RHEA:51904"/>
        <dbReference type="Rhea" id="RHEA-COMP:13088"/>
        <dbReference type="Rhea" id="RHEA-COMP:14300"/>
        <dbReference type="ChEBI" id="CHEBI:15378"/>
        <dbReference type="ChEBI" id="CHEBI:29985"/>
        <dbReference type="ChEBI" id="CHEBI:30616"/>
        <dbReference type="ChEBI" id="CHEBI:43474"/>
        <dbReference type="ChEBI" id="CHEBI:134413"/>
        <dbReference type="ChEBI" id="CHEBI:456216"/>
        <dbReference type="EC" id="6.3.2.17"/>
    </reaction>
</comment>
<dbReference type="PANTHER" id="PTHR11136">
    <property type="entry name" value="FOLYLPOLYGLUTAMATE SYNTHASE-RELATED"/>
    <property type="match status" value="1"/>
</dbReference>
<evidence type="ECO:0000256" key="7">
    <source>
        <dbReference type="ARBA" id="ARBA00013025"/>
    </source>
</evidence>
<evidence type="ECO:0000259" key="23">
    <source>
        <dbReference type="Pfam" id="PF08245"/>
    </source>
</evidence>
<dbReference type="PROSITE" id="PS01012">
    <property type="entry name" value="FOLYLPOLYGLU_SYNT_2"/>
    <property type="match status" value="1"/>
</dbReference>
<dbReference type="Gene3D" id="3.40.1190.10">
    <property type="entry name" value="Mur-like, catalytic domain"/>
    <property type="match status" value="1"/>
</dbReference>
<name>A0A518B4H9_9BACT</name>
<dbReference type="Gene3D" id="3.90.190.20">
    <property type="entry name" value="Mur ligase, C-terminal domain"/>
    <property type="match status" value="1"/>
</dbReference>
<evidence type="ECO:0000256" key="11">
    <source>
        <dbReference type="ARBA" id="ARBA00022741"/>
    </source>
</evidence>
<keyword evidence="9 24" id="KW-0436">Ligase</keyword>
<dbReference type="GO" id="GO:0005524">
    <property type="term" value="F:ATP binding"/>
    <property type="evidence" value="ECO:0007669"/>
    <property type="project" value="UniProtKB-KW"/>
</dbReference>
<comment type="catalytic activity">
    <reaction evidence="21">
        <text>7,8-dihydropteroate + L-glutamate + ATP = 7,8-dihydrofolate + ADP + phosphate + H(+)</text>
        <dbReference type="Rhea" id="RHEA:23584"/>
        <dbReference type="ChEBI" id="CHEBI:15378"/>
        <dbReference type="ChEBI" id="CHEBI:17839"/>
        <dbReference type="ChEBI" id="CHEBI:29985"/>
        <dbReference type="ChEBI" id="CHEBI:30616"/>
        <dbReference type="ChEBI" id="CHEBI:43474"/>
        <dbReference type="ChEBI" id="CHEBI:57451"/>
        <dbReference type="ChEBI" id="CHEBI:456216"/>
        <dbReference type="EC" id="6.3.2.12"/>
    </reaction>
</comment>
<proteinExistence type="inferred from homology"/>
<dbReference type="PROSITE" id="PS01011">
    <property type="entry name" value="FOLYLPOLYGLU_SYNT_1"/>
    <property type="match status" value="1"/>
</dbReference>
<accession>A0A518B4H9</accession>
<evidence type="ECO:0000256" key="9">
    <source>
        <dbReference type="ARBA" id="ARBA00022598"/>
    </source>
</evidence>
<dbReference type="Proteomes" id="UP000317093">
    <property type="component" value="Chromosome"/>
</dbReference>
<keyword evidence="10" id="KW-0479">Metal-binding</keyword>
<comment type="catalytic activity">
    <reaction evidence="18">
        <text>(6S)-5,6,7,8-tetrahydrofolyl-(gamma-L-Glu)(n) + L-glutamate + ATP = (6S)-5,6,7,8-tetrahydrofolyl-(gamma-L-Glu)(n+1) + ADP + phosphate + H(+)</text>
        <dbReference type="Rhea" id="RHEA:10580"/>
        <dbReference type="Rhea" id="RHEA-COMP:14738"/>
        <dbReference type="Rhea" id="RHEA-COMP:14740"/>
        <dbReference type="ChEBI" id="CHEBI:15378"/>
        <dbReference type="ChEBI" id="CHEBI:29985"/>
        <dbReference type="ChEBI" id="CHEBI:30616"/>
        <dbReference type="ChEBI" id="CHEBI:43474"/>
        <dbReference type="ChEBI" id="CHEBI:141005"/>
        <dbReference type="ChEBI" id="CHEBI:456216"/>
        <dbReference type="EC" id="6.3.2.17"/>
    </reaction>
</comment>
<evidence type="ECO:0000256" key="1">
    <source>
        <dbReference type="ARBA" id="ARBA00001946"/>
    </source>
</evidence>
<organism evidence="24 25">
    <name type="scientific">Kolteria novifilia</name>
    <dbReference type="NCBI Taxonomy" id="2527975"/>
    <lineage>
        <taxon>Bacteria</taxon>
        <taxon>Pseudomonadati</taxon>
        <taxon>Planctomycetota</taxon>
        <taxon>Planctomycetia</taxon>
        <taxon>Kolteriales</taxon>
        <taxon>Kolteriaceae</taxon>
        <taxon>Kolteria</taxon>
    </lineage>
</organism>
<dbReference type="GO" id="GO:0046872">
    <property type="term" value="F:metal ion binding"/>
    <property type="evidence" value="ECO:0007669"/>
    <property type="project" value="UniProtKB-KW"/>
</dbReference>
<evidence type="ECO:0000256" key="8">
    <source>
        <dbReference type="ARBA" id="ARBA00019357"/>
    </source>
</evidence>
<evidence type="ECO:0000256" key="19">
    <source>
        <dbReference type="ARBA" id="ARBA00047808"/>
    </source>
</evidence>
<dbReference type="RefSeq" id="WP_145258405.1">
    <property type="nucleotide sequence ID" value="NZ_CP036279.1"/>
</dbReference>
<protein>
    <recommendedName>
        <fullName evidence="8">Dihydrofolate synthase/folylpolyglutamate synthase</fullName>
        <ecNumber evidence="6">6.3.2.12</ecNumber>
        <ecNumber evidence="7">6.3.2.17</ecNumber>
    </recommendedName>
    <alternativeName>
        <fullName evidence="17">Folylpoly-gamma-glutamate synthetase-dihydrofolate synthetase</fullName>
    </alternativeName>
    <alternativeName>
        <fullName evidence="15">Folylpolyglutamate synthetase</fullName>
    </alternativeName>
    <alternativeName>
        <fullName evidence="16">Tetrahydrofolylpolyglutamate synthase</fullName>
    </alternativeName>
</protein>
<dbReference type="InterPro" id="IPR018109">
    <property type="entry name" value="Folylpolyglutamate_synth_CS"/>
</dbReference>
<evidence type="ECO:0000313" key="24">
    <source>
        <dbReference type="EMBL" id="QDU61864.1"/>
    </source>
</evidence>
<comment type="cofactor">
    <cofactor evidence="1">
        <name>Mg(2+)</name>
        <dbReference type="ChEBI" id="CHEBI:18420"/>
    </cofactor>
</comment>
<evidence type="ECO:0000259" key="22">
    <source>
        <dbReference type="Pfam" id="PF02875"/>
    </source>
</evidence>
<evidence type="ECO:0000256" key="4">
    <source>
        <dbReference type="ARBA" id="ARBA00005150"/>
    </source>
</evidence>
<evidence type="ECO:0000256" key="18">
    <source>
        <dbReference type="ARBA" id="ARBA00047493"/>
    </source>
</evidence>
<evidence type="ECO:0000256" key="20">
    <source>
        <dbReference type="ARBA" id="ARBA00049035"/>
    </source>
</evidence>
<evidence type="ECO:0000256" key="13">
    <source>
        <dbReference type="ARBA" id="ARBA00022842"/>
    </source>
</evidence>
<sequence length="475" mass="51466">MNYEEARAYLDSRVSYEKRGMPESTELRLDRMVTLLEAIGSPHADFPIIHVAGTKGKGTTSTMIASMLTGTGRKVALHTSPHFERVEERAVISGEPIPGDRFTRLVEEIASVVEEIDAKLAPDQPGLTFFEITIALAMLYFSREQVDAAVVEVGMGGRLDSTNVVIPVVSVITSISFDHTNRLGNTLAAIAREKAGIIKTGRPVVSGVVKEEPASVIREVCRHLHAPLREAGPDFVDQYHSKGLAGGRVEVSTWRRSWPPLDVALPGRHQGANIALAAATCDTLEELGWTLPTEQLKQGLRLCRVPGRIETIRRHPLVITDVAHNEASASALVAAIPSRPEIPPSSPSPPRVLIFGSSVDKDWRAMLAILLPHFSHAILARYVAHGRAVEPSTMVEDASRAGIPVLTAETPARAWEEALRLAGTTEEPQEPASSDLDVAPLPDEPMICITGSFFLVAEMRTMMPLAEASVRPISS</sequence>
<evidence type="ECO:0000256" key="3">
    <source>
        <dbReference type="ARBA" id="ARBA00004799"/>
    </source>
</evidence>
<evidence type="ECO:0000256" key="2">
    <source>
        <dbReference type="ARBA" id="ARBA00002714"/>
    </source>
</evidence>
<evidence type="ECO:0000256" key="10">
    <source>
        <dbReference type="ARBA" id="ARBA00022723"/>
    </source>
</evidence>
<dbReference type="InterPro" id="IPR036615">
    <property type="entry name" value="Mur_ligase_C_dom_sf"/>
</dbReference>
<dbReference type="FunFam" id="3.40.1190.10:FF:000011">
    <property type="entry name" value="Folylpolyglutamate synthase/dihydrofolate synthase"/>
    <property type="match status" value="1"/>
</dbReference>
<comment type="function">
    <text evidence="2">Functions in two distinct reactions of the de novo folate biosynthetic pathway. Catalyzes the addition of a glutamate residue to dihydropteroate (7,8-dihydropteroate or H2Pte) to form dihydrofolate (7,8-dihydrofolate monoglutamate or H2Pte-Glu). Also catalyzes successive additions of L-glutamate to tetrahydrofolate or 10-formyltetrahydrofolate or 5,10-methylenetetrahydrofolate, leading to folylpolyglutamate derivatives.</text>
</comment>
<dbReference type="SUPFAM" id="SSF53244">
    <property type="entry name" value="MurD-like peptide ligases, peptide-binding domain"/>
    <property type="match status" value="1"/>
</dbReference>
<dbReference type="InterPro" id="IPR013221">
    <property type="entry name" value="Mur_ligase_cen"/>
</dbReference>
<dbReference type="EC" id="6.3.2.12" evidence="6"/>
<evidence type="ECO:0000256" key="14">
    <source>
        <dbReference type="ARBA" id="ARBA00022909"/>
    </source>
</evidence>
<keyword evidence="12" id="KW-0067">ATP-binding</keyword>
<dbReference type="NCBIfam" id="TIGR01499">
    <property type="entry name" value="folC"/>
    <property type="match status" value="1"/>
</dbReference>
<evidence type="ECO:0000256" key="15">
    <source>
        <dbReference type="ARBA" id="ARBA00030048"/>
    </source>
</evidence>
<reference evidence="24 25" key="1">
    <citation type="submission" date="2019-02" db="EMBL/GenBank/DDBJ databases">
        <title>Deep-cultivation of Planctomycetes and their phenomic and genomic characterization uncovers novel biology.</title>
        <authorList>
            <person name="Wiegand S."/>
            <person name="Jogler M."/>
            <person name="Boedeker C."/>
            <person name="Pinto D."/>
            <person name="Vollmers J."/>
            <person name="Rivas-Marin E."/>
            <person name="Kohn T."/>
            <person name="Peeters S.H."/>
            <person name="Heuer A."/>
            <person name="Rast P."/>
            <person name="Oberbeckmann S."/>
            <person name="Bunk B."/>
            <person name="Jeske O."/>
            <person name="Meyerdierks A."/>
            <person name="Storesund J.E."/>
            <person name="Kallscheuer N."/>
            <person name="Luecker S."/>
            <person name="Lage O.M."/>
            <person name="Pohl T."/>
            <person name="Merkel B.J."/>
            <person name="Hornburger P."/>
            <person name="Mueller R.-W."/>
            <person name="Bruemmer F."/>
            <person name="Labrenz M."/>
            <person name="Spormann A.M."/>
            <person name="Op den Camp H."/>
            <person name="Overmann J."/>
            <person name="Amann R."/>
            <person name="Jetten M.S.M."/>
            <person name="Mascher T."/>
            <person name="Medema M.H."/>
            <person name="Devos D.P."/>
            <person name="Kaster A.-K."/>
            <person name="Ovreas L."/>
            <person name="Rohde M."/>
            <person name="Galperin M.Y."/>
            <person name="Jogler C."/>
        </authorList>
    </citation>
    <scope>NUCLEOTIDE SEQUENCE [LARGE SCALE GENOMIC DNA]</scope>
    <source>
        <strain evidence="24 25">Pan216</strain>
    </source>
</reference>
<dbReference type="GO" id="GO:0046656">
    <property type="term" value="P:folic acid biosynthetic process"/>
    <property type="evidence" value="ECO:0007669"/>
    <property type="project" value="UniProtKB-KW"/>
</dbReference>
<feature type="domain" description="Mur ligase C-terminal" evidence="22">
    <location>
        <begin position="307"/>
        <end position="423"/>
    </location>
</feature>
<dbReference type="InterPro" id="IPR004101">
    <property type="entry name" value="Mur_ligase_C"/>
</dbReference>
<comment type="catalytic activity">
    <reaction evidence="20">
        <text>(6R)-5,10-methylenetetrahydrofolyl-(gamma-L-Glu)(n) + L-glutamate + ATP = (6R)-5,10-methylenetetrahydrofolyl-(gamma-L-Glu)(n+1) + ADP + phosphate + H(+)</text>
        <dbReference type="Rhea" id="RHEA:51912"/>
        <dbReference type="Rhea" id="RHEA-COMP:13257"/>
        <dbReference type="Rhea" id="RHEA-COMP:13258"/>
        <dbReference type="ChEBI" id="CHEBI:15378"/>
        <dbReference type="ChEBI" id="CHEBI:29985"/>
        <dbReference type="ChEBI" id="CHEBI:30616"/>
        <dbReference type="ChEBI" id="CHEBI:43474"/>
        <dbReference type="ChEBI" id="CHEBI:136572"/>
        <dbReference type="ChEBI" id="CHEBI:456216"/>
        <dbReference type="EC" id="6.3.2.17"/>
    </reaction>
</comment>
<keyword evidence="25" id="KW-1185">Reference proteome</keyword>
<keyword evidence="11" id="KW-0547">Nucleotide-binding</keyword>
<dbReference type="EC" id="6.3.2.17" evidence="7"/>
<comment type="similarity">
    <text evidence="5">Belongs to the folylpolyglutamate synthase family.</text>
</comment>
<dbReference type="InterPro" id="IPR036565">
    <property type="entry name" value="Mur-like_cat_sf"/>
</dbReference>
<keyword evidence="14" id="KW-0289">Folate biosynthesis</keyword>
<evidence type="ECO:0000256" key="5">
    <source>
        <dbReference type="ARBA" id="ARBA00008276"/>
    </source>
</evidence>
<comment type="pathway">
    <text evidence="3">Cofactor biosynthesis; tetrahydrofolate biosynthesis; 7,8-dihydrofolate from 2-amino-4-hydroxy-6-hydroxymethyl-7,8-dihydropteridine diphosphate and 4-aminobenzoate: step 2/2.</text>
</comment>
<dbReference type="GO" id="GO:0005737">
    <property type="term" value="C:cytoplasm"/>
    <property type="evidence" value="ECO:0007669"/>
    <property type="project" value="TreeGrafter"/>
</dbReference>
<evidence type="ECO:0000256" key="12">
    <source>
        <dbReference type="ARBA" id="ARBA00022840"/>
    </source>
</evidence>
<evidence type="ECO:0000256" key="16">
    <source>
        <dbReference type="ARBA" id="ARBA00030592"/>
    </source>
</evidence>